<evidence type="ECO:0000313" key="3">
    <source>
        <dbReference type="Proteomes" id="UP000287156"/>
    </source>
</evidence>
<dbReference type="EMBL" id="QYTV02000001">
    <property type="protein sequence ID" value="RST77274.1"/>
    <property type="molecule type" value="Genomic_DNA"/>
</dbReference>
<dbReference type="Gene3D" id="1.10.8.200">
    <property type="entry name" value="Replisome organizer (g39p helicase loader/inhibitor protein)"/>
    <property type="match status" value="1"/>
</dbReference>
<accession>A0A429Y7I6</accession>
<sequence>MMTKRETFSLMARIAVYYEQFELDQKKLDSWHEVLKGCNLEELEAALHAHVSASVYPPKIANLLKRPQKARVVPGPEETERIMSGKEKPASREAMQSELEKVRTILGIGRGES</sequence>
<keyword evidence="3" id="KW-1185">Reference proteome</keyword>
<name>A0A429Y7I6_9BACI</name>
<dbReference type="Proteomes" id="UP000287156">
    <property type="component" value="Unassembled WGS sequence"/>
</dbReference>
<protein>
    <submittedName>
        <fullName evidence="2">Uncharacterized protein</fullName>
    </submittedName>
</protein>
<feature type="compositionally biased region" description="Basic and acidic residues" evidence="1">
    <location>
        <begin position="78"/>
        <end position="91"/>
    </location>
</feature>
<dbReference type="OrthoDB" id="2925747at2"/>
<evidence type="ECO:0000256" key="1">
    <source>
        <dbReference type="SAM" id="MobiDB-lite"/>
    </source>
</evidence>
<feature type="region of interest" description="Disordered" evidence="1">
    <location>
        <begin position="67"/>
        <end position="97"/>
    </location>
</feature>
<comment type="caution">
    <text evidence="2">The sequence shown here is derived from an EMBL/GenBank/DDBJ whole genome shotgun (WGS) entry which is preliminary data.</text>
</comment>
<organism evidence="2 3">
    <name type="scientific">Siminovitchia acidinfaciens</name>
    <dbReference type="NCBI Taxonomy" id="2321395"/>
    <lineage>
        <taxon>Bacteria</taxon>
        <taxon>Bacillati</taxon>
        <taxon>Bacillota</taxon>
        <taxon>Bacilli</taxon>
        <taxon>Bacillales</taxon>
        <taxon>Bacillaceae</taxon>
        <taxon>Siminovitchia</taxon>
    </lineage>
</organism>
<reference evidence="2" key="1">
    <citation type="submission" date="2018-12" db="EMBL/GenBank/DDBJ databases">
        <authorList>
            <person name="Sun L."/>
            <person name="Chen Z."/>
        </authorList>
    </citation>
    <scope>NUCLEOTIDE SEQUENCE [LARGE SCALE GENOMIC DNA]</scope>
    <source>
        <strain evidence="2">3-2-2</strain>
    </source>
</reference>
<evidence type="ECO:0000313" key="2">
    <source>
        <dbReference type="EMBL" id="RST77274.1"/>
    </source>
</evidence>
<proteinExistence type="predicted"/>
<dbReference type="AlphaFoldDB" id="A0A429Y7I6"/>
<gene>
    <name evidence="2" type="ORF">D4T97_001940</name>
</gene>